<name>A0A9P1ILI0_9PELO</name>
<evidence type="ECO:0000256" key="1">
    <source>
        <dbReference type="SAM" id="Phobius"/>
    </source>
</evidence>
<proteinExistence type="predicted"/>
<evidence type="ECO:0000313" key="3">
    <source>
        <dbReference type="Proteomes" id="UP001152747"/>
    </source>
</evidence>
<accession>A0A9P1ILI0</accession>
<protein>
    <submittedName>
        <fullName evidence="2">Uncharacterized protein</fullName>
    </submittedName>
</protein>
<comment type="caution">
    <text evidence="2">The sequence shown here is derived from an EMBL/GenBank/DDBJ whole genome shotgun (WGS) entry which is preliminary data.</text>
</comment>
<keyword evidence="3" id="KW-1185">Reference proteome</keyword>
<organism evidence="2 3">
    <name type="scientific">Caenorhabditis angaria</name>
    <dbReference type="NCBI Taxonomy" id="860376"/>
    <lineage>
        <taxon>Eukaryota</taxon>
        <taxon>Metazoa</taxon>
        <taxon>Ecdysozoa</taxon>
        <taxon>Nematoda</taxon>
        <taxon>Chromadorea</taxon>
        <taxon>Rhabditida</taxon>
        <taxon>Rhabditina</taxon>
        <taxon>Rhabditomorpha</taxon>
        <taxon>Rhabditoidea</taxon>
        <taxon>Rhabditidae</taxon>
        <taxon>Peloderinae</taxon>
        <taxon>Caenorhabditis</taxon>
    </lineage>
</organism>
<dbReference type="AlphaFoldDB" id="A0A9P1ILI0"/>
<feature type="transmembrane region" description="Helical" evidence="1">
    <location>
        <begin position="47"/>
        <end position="70"/>
    </location>
</feature>
<evidence type="ECO:0000313" key="2">
    <source>
        <dbReference type="EMBL" id="CAI5447093.1"/>
    </source>
</evidence>
<keyword evidence="1" id="KW-1133">Transmembrane helix</keyword>
<keyword evidence="1" id="KW-0812">Transmembrane</keyword>
<sequence length="75" mass="9306">MLHAWSAGNTWFWYRGDNISIVRFFRKRFNKIRFIDSYNFFENQQLIRSYCICTTVFFHLIFLCIFNNICNFQID</sequence>
<gene>
    <name evidence="2" type="ORF">CAMP_LOCUS9730</name>
</gene>
<keyword evidence="1" id="KW-0472">Membrane</keyword>
<dbReference type="Proteomes" id="UP001152747">
    <property type="component" value="Unassembled WGS sequence"/>
</dbReference>
<dbReference type="EMBL" id="CANHGI010000004">
    <property type="protein sequence ID" value="CAI5447093.1"/>
    <property type="molecule type" value="Genomic_DNA"/>
</dbReference>
<reference evidence="2" key="1">
    <citation type="submission" date="2022-11" db="EMBL/GenBank/DDBJ databases">
        <authorList>
            <person name="Kikuchi T."/>
        </authorList>
    </citation>
    <scope>NUCLEOTIDE SEQUENCE</scope>
    <source>
        <strain evidence="2">PS1010</strain>
    </source>
</reference>